<keyword evidence="3" id="KW-0813">Transport</keyword>
<comment type="subcellular location">
    <subcellularLocation>
        <location evidence="1">Cell outer membrane</location>
    </subcellularLocation>
</comment>
<reference evidence="8 9" key="1">
    <citation type="submission" date="2018-05" db="EMBL/GenBank/DDBJ databases">
        <title>Genomic Encyclopedia of Type Strains, Phase IV (KMG-IV): sequencing the most valuable type-strain genomes for metagenomic binning, comparative biology and taxonomic classification.</title>
        <authorList>
            <person name="Goeker M."/>
        </authorList>
    </citation>
    <scope>NUCLEOTIDE SEQUENCE [LARGE SCALE GENOMIC DNA]</scope>
    <source>
        <strain evidence="8 9">DSM 28579</strain>
    </source>
</reference>
<name>A0A7L4UMJ4_BALHA</name>
<evidence type="ECO:0000256" key="1">
    <source>
        <dbReference type="ARBA" id="ARBA00004442"/>
    </source>
</evidence>
<dbReference type="GO" id="GO:0015288">
    <property type="term" value="F:porin activity"/>
    <property type="evidence" value="ECO:0007669"/>
    <property type="project" value="TreeGrafter"/>
</dbReference>
<evidence type="ECO:0000256" key="3">
    <source>
        <dbReference type="ARBA" id="ARBA00022448"/>
    </source>
</evidence>
<dbReference type="Gene3D" id="1.20.1600.10">
    <property type="entry name" value="Outer membrane efflux proteins (OEP)"/>
    <property type="match status" value="1"/>
</dbReference>
<evidence type="ECO:0000256" key="2">
    <source>
        <dbReference type="ARBA" id="ARBA00007613"/>
    </source>
</evidence>
<dbReference type="RefSeq" id="WP_116497051.1">
    <property type="nucleotide sequence ID" value="NZ_QENZ01000007.1"/>
</dbReference>
<dbReference type="InterPro" id="IPR051906">
    <property type="entry name" value="TolC-like"/>
</dbReference>
<evidence type="ECO:0000313" key="9">
    <source>
        <dbReference type="Proteomes" id="UP000251835"/>
    </source>
</evidence>
<protein>
    <submittedName>
        <fullName evidence="8">Outer membrane protein TolC</fullName>
    </submittedName>
</protein>
<dbReference type="SUPFAM" id="SSF56954">
    <property type="entry name" value="Outer membrane efflux proteins (OEP)"/>
    <property type="match status" value="1"/>
</dbReference>
<evidence type="ECO:0000256" key="6">
    <source>
        <dbReference type="ARBA" id="ARBA00023136"/>
    </source>
</evidence>
<evidence type="ECO:0000256" key="5">
    <source>
        <dbReference type="ARBA" id="ARBA00022692"/>
    </source>
</evidence>
<proteinExistence type="inferred from homology"/>
<dbReference type="InterPro" id="IPR003423">
    <property type="entry name" value="OMP_efflux"/>
</dbReference>
<dbReference type="GO" id="GO:0015562">
    <property type="term" value="F:efflux transmembrane transporter activity"/>
    <property type="evidence" value="ECO:0007669"/>
    <property type="project" value="InterPro"/>
</dbReference>
<comment type="similarity">
    <text evidence="2">Belongs to the outer membrane factor (OMF) (TC 1.B.17) family.</text>
</comment>
<evidence type="ECO:0000256" key="4">
    <source>
        <dbReference type="ARBA" id="ARBA00022452"/>
    </source>
</evidence>
<comment type="caution">
    <text evidence="8">The sequence shown here is derived from an EMBL/GenBank/DDBJ whole genome shotgun (WGS) entry which is preliminary data.</text>
</comment>
<dbReference type="OrthoDB" id="916581at2"/>
<evidence type="ECO:0000313" key="8">
    <source>
        <dbReference type="EMBL" id="PVX49305.1"/>
    </source>
</evidence>
<dbReference type="AlphaFoldDB" id="A0A7L4UMJ4"/>
<dbReference type="PANTHER" id="PTHR30026:SF23">
    <property type="entry name" value="TO APRF-PUTATIVE OUTER MEMBRANE EFFLUX PROTEIN OR SECRETED ALKALINE PHOSPHATASE-RELATED"/>
    <property type="match status" value="1"/>
</dbReference>
<gene>
    <name evidence="8" type="ORF">C7377_1852</name>
</gene>
<dbReference type="GO" id="GO:1990281">
    <property type="term" value="C:efflux pump complex"/>
    <property type="evidence" value="ECO:0007669"/>
    <property type="project" value="TreeGrafter"/>
</dbReference>
<evidence type="ECO:0000256" key="7">
    <source>
        <dbReference type="ARBA" id="ARBA00023237"/>
    </source>
</evidence>
<keyword evidence="9" id="KW-1185">Reference proteome</keyword>
<organism evidence="8 9">
    <name type="scientific">Balneicella halophila</name>
    <dbReference type="NCBI Taxonomy" id="1537566"/>
    <lineage>
        <taxon>Bacteria</taxon>
        <taxon>Pseudomonadati</taxon>
        <taxon>Bacteroidota</taxon>
        <taxon>Bacteroidia</taxon>
        <taxon>Bacteroidales</taxon>
        <taxon>Balneicellaceae</taxon>
        <taxon>Balneicella</taxon>
    </lineage>
</organism>
<dbReference type="GO" id="GO:0009279">
    <property type="term" value="C:cell outer membrane"/>
    <property type="evidence" value="ECO:0007669"/>
    <property type="project" value="UniProtKB-SubCell"/>
</dbReference>
<sequence>MNYIRHTISIILVFVYGFGFSQEENSKTYTIDEIVQLALENNQKLKVSKKSVDIAKKQTEVYKQLKLPNLSVGATAMYLGDIEILDTDFSNIQTVDMPHFGNNFSIQAQQLLYKGNAINNTIKVGNLQEELANLSLENDEIGIKYLVISNYLSLYKLYNQKQVFQENIKLAQKRIDNVTSFYNQGMVTRNEVIRGDLLLASLNQAIVTINNNISILNNQLVIALGLPANTKIIPDEETLKLNPALQNIETYQDEVATNHPLIRTMDTQKELAETSLDITKADKLPILAGFAGYNMQRPLTNSFPINDVYSNSWQVGVSLTYNIESLYKNKAKESLNKLKVEQVTEAKTLTQQNLQVATQAAYLKYNEAISQKATYLESKRLAEENYKIIEKKYLNQLALITEMLDASNSKLEAELQYVNSEINILQAYYNVLKTVGTL</sequence>
<dbReference type="PANTHER" id="PTHR30026">
    <property type="entry name" value="OUTER MEMBRANE PROTEIN TOLC"/>
    <property type="match status" value="1"/>
</dbReference>
<keyword evidence="5" id="KW-0812">Transmembrane</keyword>
<accession>A0A7L4UMJ4</accession>
<dbReference type="Pfam" id="PF02321">
    <property type="entry name" value="OEP"/>
    <property type="match status" value="2"/>
</dbReference>
<dbReference type="EMBL" id="QENZ01000007">
    <property type="protein sequence ID" value="PVX49305.1"/>
    <property type="molecule type" value="Genomic_DNA"/>
</dbReference>
<keyword evidence="4" id="KW-1134">Transmembrane beta strand</keyword>
<dbReference type="Proteomes" id="UP000251835">
    <property type="component" value="Unassembled WGS sequence"/>
</dbReference>
<keyword evidence="7" id="KW-0998">Cell outer membrane</keyword>
<keyword evidence="6" id="KW-0472">Membrane</keyword>